<feature type="region of interest" description="Disordered" evidence="1">
    <location>
        <begin position="609"/>
        <end position="640"/>
    </location>
</feature>
<name>A0AAU9CS96_9BACT</name>
<protein>
    <submittedName>
        <fullName evidence="2">Uncharacterized protein</fullName>
    </submittedName>
</protein>
<feature type="compositionally biased region" description="Basic and acidic residues" evidence="1">
    <location>
        <begin position="1"/>
        <end position="12"/>
    </location>
</feature>
<feature type="region of interest" description="Disordered" evidence="1">
    <location>
        <begin position="181"/>
        <end position="204"/>
    </location>
</feature>
<sequence>MFTGRTQEDKARASAGKGGVAKNIPQGHIPHYRPARVKHDTAGHMESGRAFPVSVSGRRRLRRGQLVVVDTDGAHVSWNTGEEGFSESKYPAIASNISQGLYLSEGSVTLLEDGPAFRSMIRLMGRLFENRKSVTESYNRRWFQRLKHVCPEEGKQDIPEDYDIKAQNDVARALAQIIGERPPGTTTTLRKQGESAGSFGDSDVGQSERLSLLKQCETELGARVPHRERYGRADAKELVDKGRASTAPLAPLTRPRLFEFHINVWPDYAPALVRALLPLVDTPYSEDWALARWIRINPVEGIGGELSNIRVGVGDERSFGKVSKTLLAIGQEHPEYFREGEPPMTETLFPGVAWCENPFVYSVWDMGDDLRRSVDRFGERAGQLLKQRQNRGAWTKFWEESWIEGAINSFGDGVEKFKSQKARKEHDSDYDYIQALLSLDLQVKQQKGKGLSDNVNGWLRHYLRFVSRPTGDVPMPFLLNRCNLLKEALTQQPRDFAGYISACMARFEKEGLDFSQPHMSLPVPAFQDEGAYLMEGLEAMSITEASQDEWEEEFVDKKTAKSAEVPLFKPSGVLAKALGRFQQSSAETGEADVPHFSLSQRIVRTLDHTQGQSGSGNLDFLNKEHLYATSAEKPKKETKS</sequence>
<evidence type="ECO:0000256" key="1">
    <source>
        <dbReference type="SAM" id="MobiDB-lite"/>
    </source>
</evidence>
<dbReference type="RefSeq" id="WP_338394520.1">
    <property type="nucleotide sequence ID" value="NZ_AP025314.1"/>
</dbReference>
<organism evidence="2 3">
    <name type="scientific">Fulvitalea axinellae</name>
    <dbReference type="NCBI Taxonomy" id="1182444"/>
    <lineage>
        <taxon>Bacteria</taxon>
        <taxon>Pseudomonadati</taxon>
        <taxon>Bacteroidota</taxon>
        <taxon>Cytophagia</taxon>
        <taxon>Cytophagales</taxon>
        <taxon>Persicobacteraceae</taxon>
        <taxon>Fulvitalea</taxon>
    </lineage>
</organism>
<evidence type="ECO:0000313" key="3">
    <source>
        <dbReference type="Proteomes" id="UP001348817"/>
    </source>
</evidence>
<proteinExistence type="predicted"/>
<accession>A0AAU9CS96</accession>
<evidence type="ECO:0000313" key="2">
    <source>
        <dbReference type="EMBL" id="BDD09309.1"/>
    </source>
</evidence>
<dbReference type="EMBL" id="AP025314">
    <property type="protein sequence ID" value="BDD09309.1"/>
    <property type="molecule type" value="Genomic_DNA"/>
</dbReference>
<reference evidence="2 3" key="1">
    <citation type="submission" date="2021-12" db="EMBL/GenBank/DDBJ databases">
        <title>Genome sequencing of bacteria with rrn-lacking chromosome and rrn-plasmid.</title>
        <authorList>
            <person name="Anda M."/>
            <person name="Iwasaki W."/>
        </authorList>
    </citation>
    <scope>NUCLEOTIDE SEQUENCE [LARGE SCALE GENOMIC DNA]</scope>
    <source>
        <strain evidence="2 3">DSM 100852</strain>
    </source>
</reference>
<feature type="region of interest" description="Disordered" evidence="1">
    <location>
        <begin position="1"/>
        <end position="31"/>
    </location>
</feature>
<keyword evidence="3" id="KW-1185">Reference proteome</keyword>
<gene>
    <name evidence="2" type="ORF">FUAX_17410</name>
</gene>
<dbReference type="KEGG" id="fax:FUAX_17410"/>
<dbReference type="Proteomes" id="UP001348817">
    <property type="component" value="Chromosome"/>
</dbReference>
<feature type="compositionally biased region" description="Basic and acidic residues" evidence="1">
    <location>
        <begin position="621"/>
        <end position="640"/>
    </location>
</feature>
<dbReference type="AlphaFoldDB" id="A0AAU9CS96"/>